<reference evidence="1 2" key="1">
    <citation type="submission" date="2015-05" db="EMBL/GenBank/DDBJ databases">
        <title>Complete genome sequence of a sulfur-oxidizing gammaproteobacterium strain HA5.</title>
        <authorList>
            <person name="Miura A."/>
            <person name="Kojima H."/>
            <person name="Fukui M."/>
        </authorList>
    </citation>
    <scope>NUCLEOTIDE SEQUENCE [LARGE SCALE GENOMIC DNA]</scope>
    <source>
        <strain evidence="1 2">HA5</strain>
    </source>
</reference>
<gene>
    <name evidence="1" type="ORF">SCL_0471</name>
</gene>
<keyword evidence="2" id="KW-1185">Reference proteome</keyword>
<dbReference type="AlphaFoldDB" id="A0A1B4XD85"/>
<proteinExistence type="predicted"/>
<dbReference type="InParanoid" id="A0A1B4XD85"/>
<organism evidence="1 2">
    <name type="scientific">Sulfuricaulis limicola</name>
    <dbReference type="NCBI Taxonomy" id="1620215"/>
    <lineage>
        <taxon>Bacteria</taxon>
        <taxon>Pseudomonadati</taxon>
        <taxon>Pseudomonadota</taxon>
        <taxon>Gammaproteobacteria</taxon>
        <taxon>Acidiferrobacterales</taxon>
        <taxon>Acidiferrobacteraceae</taxon>
        <taxon>Sulfuricaulis</taxon>
    </lineage>
</organism>
<dbReference type="KEGG" id="slim:SCL_0471"/>
<dbReference type="EMBL" id="AP014879">
    <property type="protein sequence ID" value="BAV32793.1"/>
    <property type="molecule type" value="Genomic_DNA"/>
</dbReference>
<sequence length="134" mass="13990">MLHWFRTELKTLARGTLALAGVLWLIAAGAPCVMAQTPDPTPAPSHCPEHAKHSGAGHAAMPGCGPVTMINCQLPDSGTPLAAGFGDFAMTPVLLVTLPVPVLLADSGQSPRPDFFAPDIHAPPLHIQHLTLIL</sequence>
<evidence type="ECO:0000313" key="1">
    <source>
        <dbReference type="EMBL" id="BAV32793.1"/>
    </source>
</evidence>
<dbReference type="Proteomes" id="UP000243180">
    <property type="component" value="Chromosome"/>
</dbReference>
<accession>A0A1B4XD85</accession>
<protein>
    <submittedName>
        <fullName evidence="1">Uncharacterized protein</fullName>
    </submittedName>
</protein>
<name>A0A1B4XD85_9GAMM</name>
<evidence type="ECO:0000313" key="2">
    <source>
        <dbReference type="Proteomes" id="UP000243180"/>
    </source>
</evidence>
<dbReference type="RefSeq" id="WP_096359627.1">
    <property type="nucleotide sequence ID" value="NZ_AP014879.1"/>
</dbReference>